<sequence>MAKPPTGSTGRGFRERGAPLQGLNSFAGYNMRHLHQWYLERELPDPWQITLDEKPDLDDPDWIYRTRGP</sequence>
<dbReference type="AlphaFoldDB" id="A0A2M9CCQ7"/>
<gene>
    <name evidence="1" type="ORF">CLV28_2632</name>
</gene>
<organism evidence="1 2">
    <name type="scientific">Sediminihabitans luteus</name>
    <dbReference type="NCBI Taxonomy" id="1138585"/>
    <lineage>
        <taxon>Bacteria</taxon>
        <taxon>Bacillati</taxon>
        <taxon>Actinomycetota</taxon>
        <taxon>Actinomycetes</taxon>
        <taxon>Micrococcales</taxon>
        <taxon>Cellulomonadaceae</taxon>
        <taxon>Sediminihabitans</taxon>
    </lineage>
</organism>
<keyword evidence="2" id="KW-1185">Reference proteome</keyword>
<accession>A0A2M9CCQ7</accession>
<dbReference type="EMBL" id="PGFE01000005">
    <property type="protein sequence ID" value="PJJ69172.1"/>
    <property type="molecule type" value="Genomic_DNA"/>
</dbReference>
<comment type="caution">
    <text evidence="1">The sequence shown here is derived from an EMBL/GenBank/DDBJ whole genome shotgun (WGS) entry which is preliminary data.</text>
</comment>
<name>A0A2M9CCQ7_9CELL</name>
<reference evidence="1 2" key="1">
    <citation type="submission" date="2017-11" db="EMBL/GenBank/DDBJ databases">
        <title>Genomic Encyclopedia of Archaeal and Bacterial Type Strains, Phase II (KMG-II): From Individual Species to Whole Genera.</title>
        <authorList>
            <person name="Goeker M."/>
        </authorList>
    </citation>
    <scope>NUCLEOTIDE SEQUENCE [LARGE SCALE GENOMIC DNA]</scope>
    <source>
        <strain evidence="1 2">DSM 25478</strain>
    </source>
</reference>
<dbReference type="Proteomes" id="UP000231693">
    <property type="component" value="Unassembled WGS sequence"/>
</dbReference>
<protein>
    <submittedName>
        <fullName evidence="1">Uncharacterized protein</fullName>
    </submittedName>
</protein>
<evidence type="ECO:0000313" key="2">
    <source>
        <dbReference type="Proteomes" id="UP000231693"/>
    </source>
</evidence>
<proteinExistence type="predicted"/>
<evidence type="ECO:0000313" key="1">
    <source>
        <dbReference type="EMBL" id="PJJ69172.1"/>
    </source>
</evidence>